<comment type="caution">
    <text evidence="1">The sequence shown here is derived from an EMBL/GenBank/DDBJ whole genome shotgun (WGS) entry which is preliminary data.</text>
</comment>
<dbReference type="AlphaFoldDB" id="A0A8T1DVR0"/>
<organism evidence="1 2">
    <name type="scientific">Phytophthora cactorum</name>
    <dbReference type="NCBI Taxonomy" id="29920"/>
    <lineage>
        <taxon>Eukaryota</taxon>
        <taxon>Sar</taxon>
        <taxon>Stramenopiles</taxon>
        <taxon>Oomycota</taxon>
        <taxon>Peronosporomycetes</taxon>
        <taxon>Peronosporales</taxon>
        <taxon>Peronosporaceae</taxon>
        <taxon>Phytophthora</taxon>
    </lineage>
</organism>
<dbReference type="Proteomes" id="UP000736787">
    <property type="component" value="Unassembled WGS sequence"/>
</dbReference>
<accession>A0A8T1DVR0</accession>
<dbReference type="EMBL" id="RCMK01000175">
    <property type="protein sequence ID" value="KAG2945752.1"/>
    <property type="molecule type" value="Genomic_DNA"/>
</dbReference>
<sequence length="31" mass="3054">MLLLELGGIKCACVITSTSRASQGPSGSVSS</sequence>
<protein>
    <submittedName>
        <fullName evidence="1">Uncharacterized protein</fullName>
    </submittedName>
</protein>
<reference evidence="1" key="1">
    <citation type="submission" date="2018-10" db="EMBL/GenBank/DDBJ databases">
        <title>Effector identification in a new, highly contiguous assembly of the strawberry crown rot pathogen Phytophthora cactorum.</title>
        <authorList>
            <person name="Armitage A.D."/>
            <person name="Nellist C.F."/>
            <person name="Bates H."/>
            <person name="Vickerstaff R.J."/>
            <person name="Harrison R.J."/>
        </authorList>
    </citation>
    <scope>NUCLEOTIDE SEQUENCE</scope>
    <source>
        <strain evidence="1">4040</strain>
    </source>
</reference>
<gene>
    <name evidence="1" type="ORF">PC117_g8235</name>
</gene>
<name>A0A8T1DVR0_9STRA</name>
<evidence type="ECO:0000313" key="2">
    <source>
        <dbReference type="Proteomes" id="UP000736787"/>
    </source>
</evidence>
<proteinExistence type="predicted"/>
<evidence type="ECO:0000313" key="1">
    <source>
        <dbReference type="EMBL" id="KAG2945752.1"/>
    </source>
</evidence>